<dbReference type="EC" id="3.5.3.6" evidence="2"/>
<dbReference type="GO" id="GO:0016990">
    <property type="term" value="F:arginine deiminase activity"/>
    <property type="evidence" value="ECO:0007669"/>
    <property type="project" value="UniProtKB-EC"/>
</dbReference>
<accession>A0A3L7AJB4</accession>
<evidence type="ECO:0000256" key="3">
    <source>
        <dbReference type="ARBA" id="ARBA00049429"/>
    </source>
</evidence>
<proteinExistence type="predicted"/>
<dbReference type="EMBL" id="RCTF01000003">
    <property type="protein sequence ID" value="RLP80606.1"/>
    <property type="molecule type" value="Genomic_DNA"/>
</dbReference>
<comment type="pathway">
    <text evidence="1">Amino-acid degradation; L-arginine degradation via ADI pathway; carbamoyl phosphate from L-arginine: step 1/2.</text>
</comment>
<evidence type="ECO:0000313" key="5">
    <source>
        <dbReference type="Proteomes" id="UP000269692"/>
    </source>
</evidence>
<reference evidence="4 5" key="1">
    <citation type="submission" date="2018-10" db="EMBL/GenBank/DDBJ databases">
        <title>Xanthobacter tagetidis genome sequencing and assembly.</title>
        <authorList>
            <person name="Maclea K.S."/>
            <person name="Goen A.E."/>
            <person name="Fatima S.A."/>
        </authorList>
    </citation>
    <scope>NUCLEOTIDE SEQUENCE [LARGE SCALE GENOMIC DNA]</scope>
    <source>
        <strain evidence="4 5">ATCC 700314</strain>
    </source>
</reference>
<dbReference type="RefSeq" id="WP_121622399.1">
    <property type="nucleotide sequence ID" value="NZ_JACIIW010000006.1"/>
</dbReference>
<dbReference type="PANTHER" id="PTHR47271">
    <property type="entry name" value="ARGININE DEIMINASE"/>
    <property type="match status" value="1"/>
</dbReference>
<comment type="caution">
    <text evidence="4">The sequence shown here is derived from an EMBL/GenBank/DDBJ whole genome shotgun (WGS) entry which is preliminary data.</text>
</comment>
<dbReference type="AlphaFoldDB" id="A0A3L7AJB4"/>
<gene>
    <name evidence="4" type="ORF">D9R14_06050</name>
</gene>
<evidence type="ECO:0000256" key="2">
    <source>
        <dbReference type="ARBA" id="ARBA00012171"/>
    </source>
</evidence>
<evidence type="ECO:0000313" key="4">
    <source>
        <dbReference type="EMBL" id="RLP80606.1"/>
    </source>
</evidence>
<keyword evidence="5" id="KW-1185">Reference proteome</keyword>
<dbReference type="Proteomes" id="UP000269692">
    <property type="component" value="Unassembled WGS sequence"/>
</dbReference>
<comment type="catalytic activity">
    <reaction evidence="3">
        <text>L-arginine + H2O = L-citrulline + NH4(+)</text>
        <dbReference type="Rhea" id="RHEA:19597"/>
        <dbReference type="ChEBI" id="CHEBI:15377"/>
        <dbReference type="ChEBI" id="CHEBI:28938"/>
        <dbReference type="ChEBI" id="CHEBI:32682"/>
        <dbReference type="ChEBI" id="CHEBI:57743"/>
        <dbReference type="EC" id="3.5.3.6"/>
    </reaction>
</comment>
<dbReference type="GO" id="GO:0019546">
    <property type="term" value="P:L-arginine deiminase pathway"/>
    <property type="evidence" value="ECO:0007669"/>
    <property type="project" value="TreeGrafter"/>
</dbReference>
<dbReference type="Pfam" id="PF02274">
    <property type="entry name" value="ADI"/>
    <property type="match status" value="1"/>
</dbReference>
<dbReference type="SUPFAM" id="SSF55909">
    <property type="entry name" value="Pentein"/>
    <property type="match status" value="1"/>
</dbReference>
<dbReference type="PANTHER" id="PTHR47271:SF2">
    <property type="entry name" value="ARGININE DEIMINASE"/>
    <property type="match status" value="1"/>
</dbReference>
<evidence type="ECO:0000256" key="1">
    <source>
        <dbReference type="ARBA" id="ARBA00005213"/>
    </source>
</evidence>
<dbReference type="Gene3D" id="3.75.10.10">
    <property type="entry name" value="L-arginine/glycine Amidinotransferase, Chain A"/>
    <property type="match status" value="1"/>
</dbReference>
<name>A0A3L7AJB4_9HYPH</name>
<organism evidence="4 5">
    <name type="scientific">Xanthobacter tagetidis</name>
    <dbReference type="NCBI Taxonomy" id="60216"/>
    <lineage>
        <taxon>Bacteria</taxon>
        <taxon>Pseudomonadati</taxon>
        <taxon>Pseudomonadota</taxon>
        <taxon>Alphaproteobacteria</taxon>
        <taxon>Hyphomicrobiales</taxon>
        <taxon>Xanthobacteraceae</taxon>
        <taxon>Xanthobacter</taxon>
    </lineage>
</organism>
<sequence length="336" mass="36635">MSESTTTPDITAKIAEFGAIYLKDHPPLTTRFEDEVAHYWGRPWGAPTEVGRLRAVLLHQPGPEIGAIAEPLSRWRYTEKPELSAMIAAHGRLAAALKAEGVEVVLRKPEAPAGARLVKSIYTRDPSFTVRGGVIIGRLYDALRRGEEPPTAQTYAAIGCPILHTLNGSATMEGGSVVWVTPKHLAIGITPRGNAEGARQVKEVVLAADPEVDVRFVEVKHPSGHLDVPLTMVNVRTAVLDRSCVPDWFGAWLSRDAGCEVIDKPAGTYVEGTVVLRPGRVLYDDGVQEQRRLGRRLLEDLGLEVIGVDLDTLTFPRNSGTLHCLTMPIIREDEPA</sequence>
<dbReference type="OrthoDB" id="9807502at2"/>
<protein>
    <recommendedName>
        <fullName evidence="2">arginine deiminase</fullName>
        <ecNumber evidence="2">3.5.3.6</ecNumber>
    </recommendedName>
</protein>